<reference evidence="1" key="1">
    <citation type="submission" date="2018-10" db="EMBL/GenBank/DDBJ databases">
        <authorList>
            <consortium name="PulseNet: The National Subtyping Network for Foodborne Disease Surveillance"/>
            <person name="Tarr C.L."/>
            <person name="Trees E."/>
            <person name="Katz L.S."/>
            <person name="Carleton-Romer H.A."/>
            <person name="Stroika S."/>
            <person name="Kucerova Z."/>
            <person name="Roache K.F."/>
            <person name="Sabol A.L."/>
            <person name="Besser J."/>
            <person name="Gerner-Smidt P."/>
        </authorList>
    </citation>
    <scope>NUCLEOTIDE SEQUENCE [LARGE SCALE GENOMIC DNA]</scope>
    <source>
        <strain evidence="1">PNUSAS052121</strain>
    </source>
</reference>
<evidence type="ECO:0000313" key="1">
    <source>
        <dbReference type="EMBL" id="MMS79824.1"/>
    </source>
</evidence>
<accession>A0A403T7Q4</accession>
<comment type="caution">
    <text evidence="1">The sequence shown here is derived from an EMBL/GenBank/DDBJ whole genome shotgun (WGS) entry which is preliminary data.</text>
</comment>
<dbReference type="AlphaFoldDB" id="A0A403T7Q4"/>
<gene>
    <name evidence="1" type="ORF">D9O31_25835</name>
</gene>
<name>A0A403T7Q4_SALER</name>
<dbReference type="Proteomes" id="UP000839526">
    <property type="component" value="Unassembled WGS sequence"/>
</dbReference>
<protein>
    <submittedName>
        <fullName evidence="1">Uncharacterized protein</fullName>
    </submittedName>
</protein>
<proteinExistence type="predicted"/>
<sequence length="151" mass="17456">MNHEKGFYFPDRESLARAINRVKAYPDLSAEFIADEIFNNKENDASISAAIIDVIAERQRQITGEGFTPEQDDEYDRDELVSAALSYIRLATIWKDKDPDSYRKSSAPMSWPWSPEWWKPKDPRRDLIRGIALLIAEAERRDRHDDQGVSA</sequence>
<dbReference type="EMBL" id="RWAH01000050">
    <property type="protein sequence ID" value="MMS79824.1"/>
    <property type="molecule type" value="Genomic_DNA"/>
</dbReference>
<organism evidence="1">
    <name type="scientific">Salmonella enterica</name>
    <name type="common">Salmonella choleraesuis</name>
    <dbReference type="NCBI Taxonomy" id="28901"/>
    <lineage>
        <taxon>Bacteria</taxon>
        <taxon>Pseudomonadati</taxon>
        <taxon>Pseudomonadota</taxon>
        <taxon>Gammaproteobacteria</taxon>
        <taxon>Enterobacterales</taxon>
        <taxon>Enterobacteriaceae</taxon>
        <taxon>Salmonella</taxon>
    </lineage>
</organism>